<sequence>MTDIDVDMRARQAFLEMVSETAPDIAHKYKGLVTAEVGADLFRNEATEDIYVPSSSSGYRLPASLRSKDDVNQLLAFAYENDVNDIKFGDGEAISVRVHGKIFRLSERKLANEELRSIMTVLYEDSSSIVTSVLGGDRKDFAYTVRQGSVMVSRWRVSVTLRTTYAGIGFRVTCRKISVVPPDPEDVRLEADVIDSFMNLDRGMILVTGPTGSGKSTTLAALTKNRLRSPIHSDHLITIEAPVEYLHDTYATPFSEVTQWEVPRMLHSFAYAVETSLRNDPDLVMIGELRDRETMRAGIEVCLTGHGMFGTLHTSSAVQTVTRFLQSFSAEEVPAVQYDLVDNLHMILSQLLRAGPDGRRVALRERLHFDGQIKDQLRSAKNLTQKLREIMERYGRLMVEEAEEKYREGLLTKEELDRIRYMDAKERSDASE</sequence>
<dbReference type="InterPro" id="IPR001482">
    <property type="entry name" value="T2SS/T4SS_dom"/>
</dbReference>
<dbReference type="Gene3D" id="3.40.50.300">
    <property type="entry name" value="P-loop containing nucleotide triphosphate hydrolases"/>
    <property type="match status" value="1"/>
</dbReference>
<dbReference type="SUPFAM" id="SSF52540">
    <property type="entry name" value="P-loop containing nucleoside triphosphate hydrolases"/>
    <property type="match status" value="1"/>
</dbReference>
<dbReference type="Proteomes" id="UP000250443">
    <property type="component" value="Unassembled WGS sequence"/>
</dbReference>
<proteinExistence type="inferred from homology"/>
<dbReference type="InterPro" id="IPR027417">
    <property type="entry name" value="P-loop_NTPase"/>
</dbReference>
<dbReference type="GO" id="GO:0016887">
    <property type="term" value="F:ATP hydrolysis activity"/>
    <property type="evidence" value="ECO:0007669"/>
    <property type="project" value="InterPro"/>
</dbReference>
<keyword evidence="2" id="KW-0175">Coiled coil</keyword>
<evidence type="ECO:0000259" key="3">
    <source>
        <dbReference type="PROSITE" id="PS00662"/>
    </source>
</evidence>
<dbReference type="RefSeq" id="WP_074828632.1">
    <property type="nucleotide sequence ID" value="NZ_DALZQD010000043.1"/>
</dbReference>
<dbReference type="GeneID" id="300269616"/>
<feature type="domain" description="Bacterial type II secretion system protein E" evidence="3">
    <location>
        <begin position="277"/>
        <end position="291"/>
    </location>
</feature>
<dbReference type="PANTHER" id="PTHR30486:SF6">
    <property type="entry name" value="TYPE IV PILUS RETRACTATION ATPASE PILT"/>
    <property type="match status" value="1"/>
</dbReference>
<organism evidence="4 5">
    <name type="scientific">Pseudomonas luteola</name>
    <dbReference type="NCBI Taxonomy" id="47886"/>
    <lineage>
        <taxon>Bacteria</taxon>
        <taxon>Pseudomonadati</taxon>
        <taxon>Pseudomonadota</taxon>
        <taxon>Gammaproteobacteria</taxon>
        <taxon>Pseudomonadales</taxon>
        <taxon>Pseudomonadaceae</taxon>
        <taxon>Pseudomonas</taxon>
    </lineage>
</organism>
<comment type="similarity">
    <text evidence="1">Belongs to the GSP E family.</text>
</comment>
<dbReference type="InterPro" id="IPR050921">
    <property type="entry name" value="T4SS_GSP_E_ATPase"/>
</dbReference>
<dbReference type="Pfam" id="PF00437">
    <property type="entry name" value="T2SSE"/>
    <property type="match status" value="1"/>
</dbReference>
<dbReference type="PROSITE" id="PS00662">
    <property type="entry name" value="T2SP_E"/>
    <property type="match status" value="1"/>
</dbReference>
<evidence type="ECO:0000256" key="2">
    <source>
        <dbReference type="SAM" id="Coils"/>
    </source>
</evidence>
<evidence type="ECO:0000256" key="1">
    <source>
        <dbReference type="ARBA" id="ARBA00006611"/>
    </source>
</evidence>
<feature type="coiled-coil region" evidence="2">
    <location>
        <begin position="373"/>
        <end position="400"/>
    </location>
</feature>
<dbReference type="AlphaFoldDB" id="A0A2X2CCQ1"/>
<dbReference type="Gene3D" id="3.30.450.90">
    <property type="match status" value="1"/>
</dbReference>
<reference evidence="4 5" key="1">
    <citation type="submission" date="2018-06" db="EMBL/GenBank/DDBJ databases">
        <authorList>
            <consortium name="Pathogen Informatics"/>
            <person name="Doyle S."/>
        </authorList>
    </citation>
    <scope>NUCLEOTIDE SEQUENCE [LARGE SCALE GENOMIC DNA]</scope>
    <source>
        <strain evidence="4 5">NCTC11842</strain>
    </source>
</reference>
<dbReference type="PANTHER" id="PTHR30486">
    <property type="entry name" value="TWITCHING MOTILITY PROTEIN PILT"/>
    <property type="match status" value="1"/>
</dbReference>
<evidence type="ECO:0000313" key="5">
    <source>
        <dbReference type="Proteomes" id="UP000250443"/>
    </source>
</evidence>
<evidence type="ECO:0000313" key="4">
    <source>
        <dbReference type="EMBL" id="SPZ04903.1"/>
    </source>
</evidence>
<dbReference type="EMBL" id="UAUF01000010">
    <property type="protein sequence ID" value="SPZ04903.1"/>
    <property type="molecule type" value="Genomic_DNA"/>
</dbReference>
<gene>
    <name evidence="4" type="primary">pilT_4</name>
    <name evidence="4" type="ORF">NCTC11842_01423</name>
</gene>
<protein>
    <submittedName>
        <fullName evidence="4">Putative DotB-like type IV secretion system protein</fullName>
    </submittedName>
</protein>
<accession>A0A2X2CCQ1</accession>
<name>A0A2X2CCQ1_PSELU</name>